<name>A0ABW9SVH9_9BACL</name>
<evidence type="ECO:0008006" key="3">
    <source>
        <dbReference type="Google" id="ProtNLM"/>
    </source>
</evidence>
<sequence>MTINDIQPELSEALSIVARQLNQAGPNWLLGGSCGLLLQGVTLDRPPRDMDVYADAEGIGKLHDVLSDHTLDKPAVDEEEMYLSIRGHYEVNEIPLELIGGFKIRVGGSVYTTEIDNLLYPAAPATVINGHSVHLMPLAHELVFNVLRDRPDRYLAISESIRLQPEAHRGILERMMGSYTFHAGHVALIRELTS</sequence>
<dbReference type="Proteomes" id="UP000435177">
    <property type="component" value="Unassembled WGS sequence"/>
</dbReference>
<reference evidence="1 2" key="1">
    <citation type="submission" date="2019-11" db="EMBL/GenBank/DDBJ databases">
        <title>Draft genome sequences of five Paenibacillus species of dairy origin.</title>
        <authorList>
            <person name="Olajide A.M."/>
            <person name="Chen S."/>
            <person name="Lapointe G."/>
        </authorList>
    </citation>
    <scope>NUCLEOTIDE SEQUENCE [LARGE SCALE GENOMIC DNA]</scope>
    <source>
        <strain evidence="1 2">3CS1</strain>
    </source>
</reference>
<organism evidence="1 2">
    <name type="scientific">Paenibacillus campinasensis</name>
    <dbReference type="NCBI Taxonomy" id="66347"/>
    <lineage>
        <taxon>Bacteria</taxon>
        <taxon>Bacillati</taxon>
        <taxon>Bacillota</taxon>
        <taxon>Bacilli</taxon>
        <taxon>Bacillales</taxon>
        <taxon>Paenibacillaceae</taxon>
        <taxon>Paenibacillus</taxon>
    </lineage>
</organism>
<dbReference type="SUPFAM" id="SSF81301">
    <property type="entry name" value="Nucleotidyltransferase"/>
    <property type="match status" value="1"/>
</dbReference>
<dbReference type="InterPro" id="IPR043519">
    <property type="entry name" value="NT_sf"/>
</dbReference>
<protein>
    <recommendedName>
        <fullName evidence="3">Nucleotidyltransferase family protein</fullName>
    </recommendedName>
</protein>
<accession>A0ABW9SVH9</accession>
<dbReference type="EMBL" id="WOAA01000001">
    <property type="protein sequence ID" value="MUG64990.1"/>
    <property type="molecule type" value="Genomic_DNA"/>
</dbReference>
<dbReference type="Pfam" id="PF10706">
    <property type="entry name" value="Aminoglyc_resit"/>
    <property type="match status" value="1"/>
</dbReference>
<dbReference type="RefSeq" id="WP_155617395.1">
    <property type="nucleotide sequence ID" value="NZ_WOAA01000001.1"/>
</dbReference>
<comment type="caution">
    <text evidence="1">The sequence shown here is derived from an EMBL/GenBank/DDBJ whole genome shotgun (WGS) entry which is preliminary data.</text>
</comment>
<dbReference type="InterPro" id="IPR019646">
    <property type="entry name" value="Aminoglyc_AdlTrfase"/>
</dbReference>
<proteinExistence type="predicted"/>
<dbReference type="Gene3D" id="3.30.460.40">
    <property type="match status" value="1"/>
</dbReference>
<evidence type="ECO:0000313" key="2">
    <source>
        <dbReference type="Proteomes" id="UP000435177"/>
    </source>
</evidence>
<keyword evidence="2" id="KW-1185">Reference proteome</keyword>
<evidence type="ECO:0000313" key="1">
    <source>
        <dbReference type="EMBL" id="MUG64990.1"/>
    </source>
</evidence>
<gene>
    <name evidence="1" type="ORF">GNP94_03090</name>
</gene>